<dbReference type="AlphaFoldDB" id="A0A9W6I3H9"/>
<protein>
    <submittedName>
        <fullName evidence="10">Multidrug ABC transporter permease</fullName>
    </submittedName>
</protein>
<dbReference type="InterPro" id="IPR027417">
    <property type="entry name" value="P-loop_NTPase"/>
</dbReference>
<dbReference type="PANTHER" id="PTHR24221:SF646">
    <property type="entry name" value="HAEMOLYSIN SECRETION ATP-BINDING PROTEIN"/>
    <property type="match status" value="1"/>
</dbReference>
<dbReference type="PROSITE" id="PS50893">
    <property type="entry name" value="ABC_TRANSPORTER_2"/>
    <property type="match status" value="1"/>
</dbReference>
<dbReference type="GO" id="GO:0016887">
    <property type="term" value="F:ATP hydrolysis activity"/>
    <property type="evidence" value="ECO:0007669"/>
    <property type="project" value="InterPro"/>
</dbReference>
<reference evidence="10" key="2">
    <citation type="submission" date="2023-01" db="EMBL/GenBank/DDBJ databases">
        <authorList>
            <person name="Sun Q."/>
            <person name="Evtushenko L."/>
        </authorList>
    </citation>
    <scope>NUCLEOTIDE SEQUENCE</scope>
    <source>
        <strain evidence="10">VKM Ac-2007</strain>
    </source>
</reference>
<feature type="transmembrane region" description="Helical" evidence="8">
    <location>
        <begin position="178"/>
        <end position="197"/>
    </location>
</feature>
<dbReference type="InterPro" id="IPR003593">
    <property type="entry name" value="AAA+_ATPase"/>
</dbReference>
<evidence type="ECO:0000256" key="6">
    <source>
        <dbReference type="ARBA" id="ARBA00023136"/>
    </source>
</evidence>
<feature type="region of interest" description="Disordered" evidence="7">
    <location>
        <begin position="613"/>
        <end position="638"/>
    </location>
</feature>
<dbReference type="GO" id="GO:0034040">
    <property type="term" value="F:ATPase-coupled lipid transmembrane transporter activity"/>
    <property type="evidence" value="ECO:0007669"/>
    <property type="project" value="TreeGrafter"/>
</dbReference>
<evidence type="ECO:0000256" key="5">
    <source>
        <dbReference type="ARBA" id="ARBA00022989"/>
    </source>
</evidence>
<feature type="transmembrane region" description="Helical" evidence="8">
    <location>
        <begin position="75"/>
        <end position="96"/>
    </location>
</feature>
<keyword evidence="5 8" id="KW-1133">Transmembrane helix</keyword>
<evidence type="ECO:0000256" key="7">
    <source>
        <dbReference type="SAM" id="MobiDB-lite"/>
    </source>
</evidence>
<dbReference type="InterPro" id="IPR003439">
    <property type="entry name" value="ABC_transporter-like_ATP-bd"/>
</dbReference>
<dbReference type="RefSeq" id="WP_271219770.1">
    <property type="nucleotide sequence ID" value="NZ_BAAAVD010000049.1"/>
</dbReference>
<evidence type="ECO:0000256" key="2">
    <source>
        <dbReference type="ARBA" id="ARBA00022692"/>
    </source>
</evidence>
<dbReference type="PROSITE" id="PS00211">
    <property type="entry name" value="ABC_TRANSPORTER_1"/>
    <property type="match status" value="1"/>
</dbReference>
<feature type="compositionally biased region" description="Low complexity" evidence="7">
    <location>
        <begin position="623"/>
        <end position="638"/>
    </location>
</feature>
<keyword evidence="6 8" id="KW-0472">Membrane</keyword>
<dbReference type="InterPro" id="IPR039421">
    <property type="entry name" value="Type_1_exporter"/>
</dbReference>
<dbReference type="Gene3D" id="3.40.50.300">
    <property type="entry name" value="P-loop containing nucleotide triphosphate hydrolases"/>
    <property type="match status" value="1"/>
</dbReference>
<keyword evidence="2 8" id="KW-0812">Transmembrane</keyword>
<evidence type="ECO:0000256" key="3">
    <source>
        <dbReference type="ARBA" id="ARBA00022741"/>
    </source>
</evidence>
<dbReference type="PANTHER" id="PTHR24221">
    <property type="entry name" value="ATP-BINDING CASSETTE SUB-FAMILY B"/>
    <property type="match status" value="1"/>
</dbReference>
<dbReference type="GO" id="GO:0005886">
    <property type="term" value="C:plasma membrane"/>
    <property type="evidence" value="ECO:0007669"/>
    <property type="project" value="UniProtKB-SubCell"/>
</dbReference>
<feature type="domain" description="ABC transporter" evidence="9">
    <location>
        <begin position="364"/>
        <end position="607"/>
    </location>
</feature>
<reference evidence="10" key="1">
    <citation type="journal article" date="2014" name="Int. J. Syst. Evol. Microbiol.">
        <title>Complete genome sequence of Corynebacterium casei LMG S-19264T (=DSM 44701T), isolated from a smear-ripened cheese.</title>
        <authorList>
            <consortium name="US DOE Joint Genome Institute (JGI-PGF)"/>
            <person name="Walter F."/>
            <person name="Albersmeier A."/>
            <person name="Kalinowski J."/>
            <person name="Ruckert C."/>
        </authorList>
    </citation>
    <scope>NUCLEOTIDE SEQUENCE</scope>
    <source>
        <strain evidence="10">VKM Ac-2007</strain>
    </source>
</reference>
<dbReference type="Proteomes" id="UP001143474">
    <property type="component" value="Unassembled WGS sequence"/>
</dbReference>
<keyword evidence="4" id="KW-0067">ATP-binding</keyword>
<keyword evidence="3" id="KW-0547">Nucleotide-binding</keyword>
<keyword evidence="11" id="KW-1185">Reference proteome</keyword>
<dbReference type="Pfam" id="PF00005">
    <property type="entry name" value="ABC_tran"/>
    <property type="match status" value="1"/>
</dbReference>
<feature type="transmembrane region" description="Helical" evidence="8">
    <location>
        <begin position="29"/>
        <end position="55"/>
    </location>
</feature>
<dbReference type="SUPFAM" id="SSF90123">
    <property type="entry name" value="ABC transporter transmembrane region"/>
    <property type="match status" value="1"/>
</dbReference>
<proteinExistence type="predicted"/>
<feature type="transmembrane region" description="Helical" evidence="8">
    <location>
        <begin position="265"/>
        <end position="286"/>
    </location>
</feature>
<comment type="subcellular location">
    <subcellularLocation>
        <location evidence="1">Cell membrane</location>
        <topology evidence="1">Multi-pass membrane protein</topology>
    </subcellularLocation>
</comment>
<evidence type="ECO:0000313" key="11">
    <source>
        <dbReference type="Proteomes" id="UP001143474"/>
    </source>
</evidence>
<dbReference type="SMART" id="SM00382">
    <property type="entry name" value="AAA"/>
    <property type="match status" value="1"/>
</dbReference>
<dbReference type="InterPro" id="IPR036640">
    <property type="entry name" value="ABC1_TM_sf"/>
</dbReference>
<sequence>MKRPATPFPELVAARWNIARQVPRAGGGLVTALVLTNLVLGVLPVIFVIMTAVVLGRVPEAVRGGLDSAAWQELIGVFVVAALVFLAQQVITPLAASLGELMARRVDGRAFDELMAASLGGPGVAPLEDEQVLNDLGVAARELEAGIFSPGQASAGLLALIARYTQLCAYIVVVGVTYSWAAGAGLLVAVLVFRYAFRGGLRKYTQVRIDLAGTERKSDYLRNLAVRPGAGKEIRVFGLVDWLREGIRVAYLAVLRPVWAERRRILLWPVLWMTLGCLALVALVFGGTGVTMANGLTLTGFILVMQSGLGALRLSGYYPEADVQTAIGMYSYEAVQRFTRRIEAYEEPAATAAGDPAPAHAGIVHFDNVSFRYPGGGPALFDGLDLKISLGRCTAIVGVNGAGKTTLVKLLARLYEPTGGVIRFDGVDIRSYPLDEWRARLGVIFQDYQRYEVSAADNIGFGSIAHVDDRPGIRAAAQAVGIAEALDELPDGMDTTLARHMTGGADLSGGQWQRVALARALFALRNGSAVVVLDEPTASLDVRAEAGFFDEFADLTRGATTLLISHRFSTVRHADDIVVLEHGRVTEQGGHEELLALDGRYAELFRLQADRFGDADDTDDTDNTGGTADDTDPAGALT</sequence>
<dbReference type="InterPro" id="IPR017871">
    <property type="entry name" value="ABC_transporter-like_CS"/>
</dbReference>
<evidence type="ECO:0000259" key="9">
    <source>
        <dbReference type="PROSITE" id="PS50893"/>
    </source>
</evidence>
<organism evidence="10 11">
    <name type="scientific">Streptosporangium carneum</name>
    <dbReference type="NCBI Taxonomy" id="47481"/>
    <lineage>
        <taxon>Bacteria</taxon>
        <taxon>Bacillati</taxon>
        <taxon>Actinomycetota</taxon>
        <taxon>Actinomycetes</taxon>
        <taxon>Streptosporangiales</taxon>
        <taxon>Streptosporangiaceae</taxon>
        <taxon>Streptosporangium</taxon>
    </lineage>
</organism>
<accession>A0A9W6I3H9</accession>
<dbReference type="EMBL" id="BSEV01000011">
    <property type="protein sequence ID" value="GLK11385.1"/>
    <property type="molecule type" value="Genomic_DNA"/>
</dbReference>
<dbReference type="GO" id="GO:0005524">
    <property type="term" value="F:ATP binding"/>
    <property type="evidence" value="ECO:0007669"/>
    <property type="project" value="UniProtKB-KW"/>
</dbReference>
<name>A0A9W6I3H9_9ACTN</name>
<evidence type="ECO:0000313" key="10">
    <source>
        <dbReference type="EMBL" id="GLK11385.1"/>
    </source>
</evidence>
<evidence type="ECO:0000256" key="4">
    <source>
        <dbReference type="ARBA" id="ARBA00022840"/>
    </source>
</evidence>
<dbReference type="SUPFAM" id="SSF52540">
    <property type="entry name" value="P-loop containing nucleoside triphosphate hydrolases"/>
    <property type="match status" value="1"/>
</dbReference>
<gene>
    <name evidence="10" type="ORF">GCM10017600_47920</name>
</gene>
<evidence type="ECO:0000256" key="1">
    <source>
        <dbReference type="ARBA" id="ARBA00004651"/>
    </source>
</evidence>
<comment type="caution">
    <text evidence="10">The sequence shown here is derived from an EMBL/GenBank/DDBJ whole genome shotgun (WGS) entry which is preliminary data.</text>
</comment>
<evidence type="ECO:0000256" key="8">
    <source>
        <dbReference type="SAM" id="Phobius"/>
    </source>
</evidence>